<keyword evidence="3" id="KW-0456">Lyase</keyword>
<dbReference type="InterPro" id="IPR041338">
    <property type="entry name" value="OSBS_N"/>
</dbReference>
<dbReference type="PANTHER" id="PTHR48073:SF2">
    <property type="entry name" value="O-SUCCINYLBENZOATE SYNTHASE"/>
    <property type="match status" value="1"/>
</dbReference>
<dbReference type="Gene3D" id="3.30.390.10">
    <property type="entry name" value="Enolase-like, N-terminal domain"/>
    <property type="match status" value="1"/>
</dbReference>
<dbReference type="SUPFAM" id="SSF54826">
    <property type="entry name" value="Enolase N-terminal domain-like"/>
    <property type="match status" value="1"/>
</dbReference>
<accession>A0A6L5JUR5</accession>
<dbReference type="InterPro" id="IPR013342">
    <property type="entry name" value="Mandelate_racemase_C"/>
</dbReference>
<evidence type="ECO:0000256" key="3">
    <source>
        <dbReference type="ARBA" id="ARBA00023239"/>
    </source>
</evidence>
<keyword evidence="1" id="KW-0479">Metal-binding</keyword>
<dbReference type="AlphaFoldDB" id="A0A6L5JUR5"/>
<gene>
    <name evidence="5" type="ORF">GHK24_00915</name>
</gene>
<dbReference type="InterPro" id="IPR036849">
    <property type="entry name" value="Enolase-like_C_sf"/>
</dbReference>
<evidence type="ECO:0000313" key="5">
    <source>
        <dbReference type="EMBL" id="MQY50344.1"/>
    </source>
</evidence>
<dbReference type="Pfam" id="PF13378">
    <property type="entry name" value="MR_MLE_C"/>
    <property type="match status" value="1"/>
</dbReference>
<evidence type="ECO:0000259" key="4">
    <source>
        <dbReference type="SMART" id="SM00922"/>
    </source>
</evidence>
<dbReference type="SMART" id="SM00922">
    <property type="entry name" value="MR_MLE"/>
    <property type="match status" value="1"/>
</dbReference>
<dbReference type="OrthoDB" id="193563at2"/>
<protein>
    <recommendedName>
        <fullName evidence="4">Mandelate racemase/muconate lactonizing enzyme C-terminal domain-containing protein</fullName>
    </recommendedName>
</protein>
<evidence type="ECO:0000313" key="6">
    <source>
        <dbReference type="Proteomes" id="UP000480275"/>
    </source>
</evidence>
<proteinExistence type="predicted"/>
<evidence type="ECO:0000256" key="1">
    <source>
        <dbReference type="ARBA" id="ARBA00022723"/>
    </source>
</evidence>
<feature type="domain" description="Mandelate racemase/muconate lactonizing enzyme C-terminal" evidence="4">
    <location>
        <begin position="179"/>
        <end position="268"/>
    </location>
</feature>
<comment type="caution">
    <text evidence="5">The sequence shown here is derived from an EMBL/GenBank/DDBJ whole genome shotgun (WGS) entry which is preliminary data.</text>
</comment>
<dbReference type="InterPro" id="IPR029065">
    <property type="entry name" value="Enolase_C-like"/>
</dbReference>
<dbReference type="Pfam" id="PF21508">
    <property type="entry name" value="MenC_N"/>
    <property type="match status" value="1"/>
</dbReference>
<dbReference type="Gene3D" id="3.20.20.120">
    <property type="entry name" value="Enolase-like C-terminal domain"/>
    <property type="match status" value="1"/>
</dbReference>
<sequence length="443" mass="46458">MTPATPGADQRIVAARLLRYRLPLASPWLCAAGGFTQREGWLLRLTLSDGRQGYGECAPLAGTPGESPLAACRQLKRLCRQLPGQTPSTVWQTLRALAPAANHPAPPSLVGRLAPTVRAALESAILDLWSQQRGESLRAALPTLAGAEGTATAPPVVKPACADSVRVNATLGALARFSDAALADALNAAANEGFGIVKLKVGVAAVDSEIDTLRRAVQAMDGTLTLRLDANGAWNEEEATRFIDACVGLPVDSLEEPLALPATQCAPPRRGSVQRQHALGTHLEALTRLQARSPFPLAFDESWPIIANLRQWGRPADGSDVDDPSGLALPLRRLVIKPPRQGGLLPSLLLARHVLAQGLEVVVTSSIDSSCGILAAAQLAACIDAEQPAHLPHCAPPTHGLATARWLASDTGESATVAHGRLHLPTSVGLGFTPWPALATSFT</sequence>
<reference evidence="5 6" key="1">
    <citation type="submission" date="2019-10" db="EMBL/GenBank/DDBJ databases">
        <title>Whole-genome sequence of the purple nonsulfur photosynthetic bacterium Rhodocyclus tenuis.</title>
        <authorList>
            <person name="Kyndt J.A."/>
            <person name="Meyer T.E."/>
        </authorList>
    </citation>
    <scope>NUCLEOTIDE SEQUENCE [LARGE SCALE GENOMIC DNA]</scope>
    <source>
        <strain evidence="5 6">DSM 110</strain>
    </source>
</reference>
<dbReference type="SFLD" id="SFLDS00001">
    <property type="entry name" value="Enolase"/>
    <property type="match status" value="1"/>
</dbReference>
<organism evidence="5 6">
    <name type="scientific">Rhodocyclus tenuis</name>
    <name type="common">Rhodospirillum tenue</name>
    <dbReference type="NCBI Taxonomy" id="1066"/>
    <lineage>
        <taxon>Bacteria</taxon>
        <taxon>Pseudomonadati</taxon>
        <taxon>Pseudomonadota</taxon>
        <taxon>Betaproteobacteria</taxon>
        <taxon>Rhodocyclales</taxon>
        <taxon>Rhodocyclaceae</taxon>
        <taxon>Rhodocyclus</taxon>
    </lineage>
</organism>
<evidence type="ECO:0000256" key="2">
    <source>
        <dbReference type="ARBA" id="ARBA00022842"/>
    </source>
</evidence>
<dbReference type="EMBL" id="WIXJ01000001">
    <property type="protein sequence ID" value="MQY50344.1"/>
    <property type="molecule type" value="Genomic_DNA"/>
</dbReference>
<dbReference type="InterPro" id="IPR029017">
    <property type="entry name" value="Enolase-like_N"/>
</dbReference>
<keyword evidence="2" id="KW-0460">Magnesium</keyword>
<dbReference type="GO" id="GO:0046872">
    <property type="term" value="F:metal ion binding"/>
    <property type="evidence" value="ECO:0007669"/>
    <property type="project" value="UniProtKB-KW"/>
</dbReference>
<dbReference type="Proteomes" id="UP000480275">
    <property type="component" value="Unassembled WGS sequence"/>
</dbReference>
<dbReference type="PANTHER" id="PTHR48073">
    <property type="entry name" value="O-SUCCINYLBENZOATE SYNTHASE-RELATED"/>
    <property type="match status" value="1"/>
</dbReference>
<dbReference type="SUPFAM" id="SSF51604">
    <property type="entry name" value="Enolase C-terminal domain-like"/>
    <property type="match status" value="1"/>
</dbReference>
<dbReference type="GO" id="GO:0016829">
    <property type="term" value="F:lyase activity"/>
    <property type="evidence" value="ECO:0007669"/>
    <property type="project" value="UniProtKB-KW"/>
</dbReference>
<name>A0A6L5JUR5_RHOTE</name>